<reference evidence="4" key="1">
    <citation type="submission" date="2021-12" db="EMBL/GenBank/DDBJ databases">
        <authorList>
            <person name="King R."/>
        </authorList>
    </citation>
    <scope>NUCLEOTIDE SEQUENCE</scope>
</reference>
<organism evidence="4 5">
    <name type="scientific">Bemisia tabaci</name>
    <name type="common">Sweetpotato whitefly</name>
    <name type="synonym">Aleurodes tabaci</name>
    <dbReference type="NCBI Taxonomy" id="7038"/>
    <lineage>
        <taxon>Eukaryota</taxon>
        <taxon>Metazoa</taxon>
        <taxon>Ecdysozoa</taxon>
        <taxon>Arthropoda</taxon>
        <taxon>Hexapoda</taxon>
        <taxon>Insecta</taxon>
        <taxon>Pterygota</taxon>
        <taxon>Neoptera</taxon>
        <taxon>Paraneoptera</taxon>
        <taxon>Hemiptera</taxon>
        <taxon>Sternorrhyncha</taxon>
        <taxon>Aleyrodoidea</taxon>
        <taxon>Aleyrodidae</taxon>
        <taxon>Aleyrodinae</taxon>
        <taxon>Bemisia</taxon>
    </lineage>
</organism>
<keyword evidence="1" id="KW-1015">Disulfide bond</keyword>
<keyword evidence="5" id="KW-1185">Reference proteome</keyword>
<keyword evidence="2" id="KW-0732">Signal</keyword>
<name>A0A9P0F4L5_BEMTA</name>
<dbReference type="Pfam" id="PF00008">
    <property type="entry name" value="EGF"/>
    <property type="match status" value="1"/>
</dbReference>
<evidence type="ECO:0000313" key="5">
    <source>
        <dbReference type="Proteomes" id="UP001152759"/>
    </source>
</evidence>
<gene>
    <name evidence="4" type="ORF">BEMITA_LOCUS10494</name>
</gene>
<feature type="signal peptide" evidence="2">
    <location>
        <begin position="1"/>
        <end position="23"/>
    </location>
</feature>
<protein>
    <recommendedName>
        <fullName evidence="3">EGF-like domain-containing protein</fullName>
    </recommendedName>
</protein>
<dbReference type="PROSITE" id="PS50026">
    <property type="entry name" value="EGF_3"/>
    <property type="match status" value="1"/>
</dbReference>
<evidence type="ECO:0000256" key="2">
    <source>
        <dbReference type="SAM" id="SignalP"/>
    </source>
</evidence>
<keyword evidence="1" id="KW-0245">EGF-like domain</keyword>
<dbReference type="KEGG" id="btab:109042430"/>
<dbReference type="OrthoDB" id="10046852at2759"/>
<dbReference type="SMART" id="SM00181">
    <property type="entry name" value="EGF"/>
    <property type="match status" value="1"/>
</dbReference>
<dbReference type="EMBL" id="OU963867">
    <property type="protein sequence ID" value="CAH0391923.1"/>
    <property type="molecule type" value="Genomic_DNA"/>
</dbReference>
<feature type="domain" description="EGF-like" evidence="3">
    <location>
        <begin position="66"/>
        <end position="105"/>
    </location>
</feature>
<evidence type="ECO:0000259" key="3">
    <source>
        <dbReference type="PROSITE" id="PS50026"/>
    </source>
</evidence>
<dbReference type="InterPro" id="IPR000742">
    <property type="entry name" value="EGF"/>
</dbReference>
<dbReference type="SUPFAM" id="SSF57196">
    <property type="entry name" value="EGF/Laminin"/>
    <property type="match status" value="1"/>
</dbReference>
<comment type="caution">
    <text evidence="1">Lacks conserved residue(s) required for the propagation of feature annotation.</text>
</comment>
<dbReference type="Proteomes" id="UP001152759">
    <property type="component" value="Chromosome 6"/>
</dbReference>
<accession>A0A9P0F4L5</accession>
<proteinExistence type="predicted"/>
<feature type="chain" id="PRO_5040349693" description="EGF-like domain-containing protein" evidence="2">
    <location>
        <begin position="24"/>
        <end position="128"/>
    </location>
</feature>
<sequence length="128" mass="14689">MDIVQTTLLFAVMLTWVLPMSRGCEPGQVREGCRIDNGECFCASGCYSEYRYSNREECRKALKGKKLDSCSRTPCLHQGTCSQTMKEPGYKCRCEGTGYYGQRCEYRCPSLFSQSRSQNYYPYECVLI</sequence>
<evidence type="ECO:0000256" key="1">
    <source>
        <dbReference type="PROSITE-ProRule" id="PRU00076"/>
    </source>
</evidence>
<feature type="disulfide bond" evidence="1">
    <location>
        <begin position="75"/>
        <end position="92"/>
    </location>
</feature>
<dbReference type="Gene3D" id="2.10.25.10">
    <property type="entry name" value="Laminin"/>
    <property type="match status" value="1"/>
</dbReference>
<dbReference type="AlphaFoldDB" id="A0A9P0F4L5"/>
<evidence type="ECO:0000313" key="4">
    <source>
        <dbReference type="EMBL" id="CAH0391923.1"/>
    </source>
</evidence>